<dbReference type="Pfam" id="PF26573">
    <property type="entry name" value="TPR_Epg5_2"/>
    <property type="match status" value="1"/>
</dbReference>
<protein>
    <recommendedName>
        <fullName evidence="7">Ectopic P granules protein 5 homolog</fullName>
    </recommendedName>
</protein>
<dbReference type="AlphaFoldDB" id="A0A8D0H751"/>
<evidence type="ECO:0000313" key="5">
    <source>
        <dbReference type="Ensembl" id="ENSSPUP00000016301.1"/>
    </source>
</evidence>
<sequence length="848" mass="96337">MSQTHVLISSQPNGVGPAAVLEFWAQALASQQLWHRERATLYLMDHLCKAAFQYNQEDCIQKLLYQQHKNALGYHCDKGLLSSLVSWIVAGNVTPSFTEGNANPAQVWFSWTVLNMESIFEEDSQLRRVVEGELVINSSMPDQALKKAQAQLKLHIVPSLQRLLIYRWAHQALATPADHPLLPLIWQKFFLLYLHRPGPQYGLPVDGCIGQRFFQSPAHVSLLSDMKQRLIEVADFHHAASKALRVESLADAGESASQKGRGVPDYLTSPELHKELVRLFFVFVLWLEEESFQKGDTYIPSLPKQYDAYRLAKIMHKQQDLWMEYVNIERIRHEFQETLNLWLQVRLESHATSNVPSAQTDFLDPLSAKERIMNTLKKHDAPQPPLLLQPMKAPVPVISSVSLTSQREAKQLVRMDLNTLQQHAKTAALRESQQVALDGEILDTIPKLYTNREEQVTLQLECRGSSSKSCQGAAHVTIQFEGKHKNEAVSQQLHSLRKEVKQLQAEAAKPPSLSVVEAAVHVENFITALINIYKVQPMSGIHKVGISLFFAVVEFVCDETQRHPPTRQFFTSCIEILGQVFIRGTPSECKPVLQTILRNRRLCTLLSPYFTPVASPDEFVSLYEKVVVFLSDENSDVIFMLLTKFDLPQWLSRSKPPLSTRTRLLDSIHLALKACGLEPEEELLMPFNIFCKHWTCLLQYQFPDHYNDILRHLTQSSSDQLLSPDCWKASLKALGCSSLGAKERNLKKSDSAESAMLQSSSKALLSTEQVIETIQWLSNYFCKIRLATQDFKSFGLFAKWRPYVAEVEKFLEYLAKRLIDAQVVNLAQEPVGSSRTLAGERFTEKPRT</sequence>
<dbReference type="GO" id="GO:0097352">
    <property type="term" value="P:autophagosome maturation"/>
    <property type="evidence" value="ECO:0007669"/>
    <property type="project" value="TreeGrafter"/>
</dbReference>
<name>A0A8D0H751_SPHPU</name>
<accession>A0A8D0H751</accession>
<organism evidence="5 6">
    <name type="scientific">Sphenodon punctatus</name>
    <name type="common">Tuatara</name>
    <name type="synonym">Hatteria punctata</name>
    <dbReference type="NCBI Taxonomy" id="8508"/>
    <lineage>
        <taxon>Eukaryota</taxon>
        <taxon>Metazoa</taxon>
        <taxon>Chordata</taxon>
        <taxon>Craniata</taxon>
        <taxon>Vertebrata</taxon>
        <taxon>Euteleostomi</taxon>
        <taxon>Lepidosauria</taxon>
        <taxon>Sphenodontia</taxon>
        <taxon>Sphenodontidae</taxon>
        <taxon>Sphenodon</taxon>
    </lineage>
</organism>
<dbReference type="InterPro" id="IPR059030">
    <property type="entry name" value="TPR_Epg5_mid"/>
</dbReference>
<dbReference type="GeneTree" id="ENSGT00390000007354"/>
<reference evidence="5" key="2">
    <citation type="submission" date="2025-09" db="UniProtKB">
        <authorList>
            <consortium name="Ensembl"/>
        </authorList>
    </citation>
    <scope>IDENTIFICATION</scope>
</reference>
<reference evidence="5" key="1">
    <citation type="submission" date="2025-08" db="UniProtKB">
        <authorList>
            <consortium name="Ensembl"/>
        </authorList>
    </citation>
    <scope>IDENTIFICATION</scope>
</reference>
<dbReference type="Proteomes" id="UP000694392">
    <property type="component" value="Unplaced"/>
</dbReference>
<dbReference type="InterPro" id="IPR058750">
    <property type="entry name" value="TPR_Epg5"/>
</dbReference>
<proteinExistence type="inferred from homology"/>
<dbReference type="PANTHER" id="PTHR31139:SF4">
    <property type="entry name" value="ECTOPIC P GRANULES PROTEIN 5 HOMOLOG"/>
    <property type="match status" value="1"/>
</dbReference>
<keyword evidence="6" id="KW-1185">Reference proteome</keyword>
<comment type="similarity">
    <text evidence="1">Belongs to the EPG5 family.</text>
</comment>
<evidence type="ECO:0000259" key="3">
    <source>
        <dbReference type="Pfam" id="PF26103"/>
    </source>
</evidence>
<keyword evidence="2" id="KW-0072">Autophagy</keyword>
<dbReference type="GO" id="GO:0005737">
    <property type="term" value="C:cytoplasm"/>
    <property type="evidence" value="ECO:0007669"/>
    <property type="project" value="TreeGrafter"/>
</dbReference>
<evidence type="ECO:0000259" key="4">
    <source>
        <dbReference type="Pfam" id="PF26573"/>
    </source>
</evidence>
<evidence type="ECO:0008006" key="7">
    <source>
        <dbReference type="Google" id="ProtNLM"/>
    </source>
</evidence>
<evidence type="ECO:0000256" key="1">
    <source>
        <dbReference type="ARBA" id="ARBA00010948"/>
    </source>
</evidence>
<dbReference type="Ensembl" id="ENSSPUT00000017373.1">
    <property type="protein sequence ID" value="ENSSPUP00000016301.1"/>
    <property type="gene ID" value="ENSSPUG00000012594.1"/>
</dbReference>
<feature type="domain" description="Epg5-like TPR" evidence="4">
    <location>
        <begin position="121"/>
        <end position="327"/>
    </location>
</feature>
<evidence type="ECO:0000313" key="6">
    <source>
        <dbReference type="Proteomes" id="UP000694392"/>
    </source>
</evidence>
<dbReference type="Pfam" id="PF26103">
    <property type="entry name" value="TPR_Epg5"/>
    <property type="match status" value="1"/>
</dbReference>
<dbReference type="PANTHER" id="PTHR31139">
    <property type="entry name" value="ECTOPIC P GRANULES PROTEIN 5 HOMOLOG"/>
    <property type="match status" value="1"/>
</dbReference>
<evidence type="ECO:0000256" key="2">
    <source>
        <dbReference type="ARBA" id="ARBA00023006"/>
    </source>
</evidence>
<dbReference type="InterPro" id="IPR051436">
    <property type="entry name" value="Autophagy-related_EPG5"/>
</dbReference>
<feature type="domain" description="Epg5-like central TPR repeats" evidence="3">
    <location>
        <begin position="585"/>
        <end position="842"/>
    </location>
</feature>